<reference evidence="2" key="2">
    <citation type="submission" date="2025-09" db="UniProtKB">
        <authorList>
            <consortium name="Ensembl"/>
        </authorList>
    </citation>
    <scope>IDENTIFICATION</scope>
</reference>
<evidence type="ECO:0000256" key="1">
    <source>
        <dbReference type="SAM" id="MobiDB-lite"/>
    </source>
</evidence>
<name>A0A8B9UEZ5_9AVES</name>
<evidence type="ECO:0000313" key="2">
    <source>
        <dbReference type="Ensembl" id="ENSAZOP00000006586.1"/>
    </source>
</evidence>
<dbReference type="Gene3D" id="3.90.1720.10">
    <property type="entry name" value="endopeptidase domain like (from Nostoc punctiforme)"/>
    <property type="match status" value="1"/>
</dbReference>
<feature type="region of interest" description="Disordered" evidence="1">
    <location>
        <begin position="1"/>
        <end position="23"/>
    </location>
</feature>
<accession>A0A8B9UEZ5</accession>
<sequence length="243" mass="25589">LPSPFPGPWRPKTTAGWGQASGSALHPQQLAGGDTWWCPQAVSGVASTAAFFLCEGLLGQHFDVVPNGVVEPQPGDLFLFPLASGGPGWWGAHAGVYCGNGEIIHLEGTSGTSPTGIVAKHSKSHLLRTRGPAKVLRMKQGLDAATLQQRAQAAMDMVLEYDAVTCNCVHFALALLGLGQLTGDMVGAIIPKPRGPQYPPRLSVTGAVFSPRCPQSCSEEAGDATWETRRAEASFLGHRRDVG</sequence>
<reference evidence="2" key="1">
    <citation type="submission" date="2025-08" db="UniProtKB">
        <authorList>
            <consortium name="Ensembl"/>
        </authorList>
    </citation>
    <scope>IDENTIFICATION</scope>
</reference>
<dbReference type="AlphaFoldDB" id="A0A8B9UEZ5"/>
<evidence type="ECO:0008006" key="4">
    <source>
        <dbReference type="Google" id="ProtNLM"/>
    </source>
</evidence>
<keyword evidence="3" id="KW-1185">Reference proteome</keyword>
<dbReference type="Ensembl" id="ENSAZOT00000007022.1">
    <property type="protein sequence ID" value="ENSAZOP00000006586.1"/>
    <property type="gene ID" value="ENSAZOG00000004210.1"/>
</dbReference>
<proteinExistence type="predicted"/>
<protein>
    <recommendedName>
        <fullName evidence="4">LRAT domain-containing protein</fullName>
    </recommendedName>
</protein>
<evidence type="ECO:0000313" key="3">
    <source>
        <dbReference type="Proteomes" id="UP000694549"/>
    </source>
</evidence>
<organism evidence="2 3">
    <name type="scientific">Anas zonorhyncha</name>
    <name type="common">Eastern spot-billed duck</name>
    <dbReference type="NCBI Taxonomy" id="75864"/>
    <lineage>
        <taxon>Eukaryota</taxon>
        <taxon>Metazoa</taxon>
        <taxon>Chordata</taxon>
        <taxon>Craniata</taxon>
        <taxon>Vertebrata</taxon>
        <taxon>Euteleostomi</taxon>
        <taxon>Archelosauria</taxon>
        <taxon>Archosauria</taxon>
        <taxon>Dinosauria</taxon>
        <taxon>Saurischia</taxon>
        <taxon>Theropoda</taxon>
        <taxon>Coelurosauria</taxon>
        <taxon>Aves</taxon>
        <taxon>Neognathae</taxon>
        <taxon>Galloanserae</taxon>
        <taxon>Anseriformes</taxon>
        <taxon>Anatidae</taxon>
        <taxon>Anatinae</taxon>
        <taxon>Anas</taxon>
    </lineage>
</organism>
<dbReference type="Proteomes" id="UP000694549">
    <property type="component" value="Unplaced"/>
</dbReference>